<name>A0A9Q7V0V0_9BURK</name>
<proteinExistence type="inferred from homology"/>
<organism evidence="6 7">
    <name type="scientific">Cupriavidus taiwanensis</name>
    <dbReference type="NCBI Taxonomy" id="164546"/>
    <lineage>
        <taxon>Bacteria</taxon>
        <taxon>Pseudomonadati</taxon>
        <taxon>Pseudomonadota</taxon>
        <taxon>Betaproteobacteria</taxon>
        <taxon>Burkholderiales</taxon>
        <taxon>Burkholderiaceae</taxon>
        <taxon>Cupriavidus</taxon>
    </lineage>
</organism>
<dbReference type="PROSITE" id="PS50931">
    <property type="entry name" value="HTH_LYSR"/>
    <property type="match status" value="1"/>
</dbReference>
<dbReference type="InterPro" id="IPR000847">
    <property type="entry name" value="LysR_HTH_N"/>
</dbReference>
<feature type="domain" description="HTH lysR-type" evidence="5">
    <location>
        <begin position="9"/>
        <end position="66"/>
    </location>
</feature>
<dbReference type="PANTHER" id="PTHR30537">
    <property type="entry name" value="HTH-TYPE TRANSCRIPTIONAL REGULATOR"/>
    <property type="match status" value="1"/>
</dbReference>
<evidence type="ECO:0000256" key="3">
    <source>
        <dbReference type="ARBA" id="ARBA00023125"/>
    </source>
</evidence>
<evidence type="ECO:0000313" key="7">
    <source>
        <dbReference type="Proteomes" id="UP000254259"/>
    </source>
</evidence>
<dbReference type="EMBL" id="LT984814">
    <property type="protein sequence ID" value="SPD68316.1"/>
    <property type="molecule type" value="Genomic_DNA"/>
</dbReference>
<dbReference type="FunFam" id="1.10.10.10:FF:000001">
    <property type="entry name" value="LysR family transcriptional regulator"/>
    <property type="match status" value="1"/>
</dbReference>
<keyword evidence="6" id="KW-0614">Plasmid</keyword>
<reference evidence="6 7" key="1">
    <citation type="submission" date="2018-01" db="EMBL/GenBank/DDBJ databases">
        <authorList>
            <person name="Clerissi C."/>
        </authorList>
    </citation>
    <scope>NUCLEOTIDE SEQUENCE [LARGE SCALE GENOMIC DNA]</scope>
    <source>
        <strain evidence="6">Cupriavidus taiwanensis SWF 66322</strain>
        <plasmid evidence="7">cbm2636_mp</plasmid>
    </source>
</reference>
<dbReference type="Pfam" id="PF00126">
    <property type="entry name" value="HTH_1"/>
    <property type="match status" value="1"/>
</dbReference>
<dbReference type="InterPro" id="IPR036390">
    <property type="entry name" value="WH_DNA-bd_sf"/>
</dbReference>
<dbReference type="Gene3D" id="1.10.10.10">
    <property type="entry name" value="Winged helix-like DNA-binding domain superfamily/Winged helix DNA-binding domain"/>
    <property type="match status" value="1"/>
</dbReference>
<sequence length="313" mass="34559">MLQPVRQAMNLNLIEVFVEIVDCGSMSAAARKLNVTRSNVSHQVKALEKQTGAQLLRRSTRELALTQAGRMLYEYGNRTLVELQATRASIENLGNALKGHVRVSIPTGFGRFFSGPLLLEFAQTHPGITLAITFDNEVQDLIAAQIDIALRITKTPPLDYVAREVFAIDLMLFASEDYLRKHGPVSHPSQLGERSIVARPYPGRKIPLRLVHRNNAEDQVTMTLQPSLESADFPLLADAVSQGLGIGLLPAYVSQSATHGSTLQPVLPDYRIVTDPQSLYILTLPSRYPSPATRSVIEFLRERIGQLLPSRSS</sequence>
<accession>A0A9Q7V0V0</accession>
<dbReference type="InterPro" id="IPR036388">
    <property type="entry name" value="WH-like_DNA-bd_sf"/>
</dbReference>
<protein>
    <submittedName>
        <fullName evidence="6">Transcriptional regulator, LysR family</fullName>
    </submittedName>
</protein>
<dbReference type="PANTHER" id="PTHR30537:SF5">
    <property type="entry name" value="HTH-TYPE TRANSCRIPTIONAL ACTIVATOR TTDR-RELATED"/>
    <property type="match status" value="1"/>
</dbReference>
<dbReference type="GO" id="GO:0043565">
    <property type="term" value="F:sequence-specific DNA binding"/>
    <property type="evidence" value="ECO:0007669"/>
    <property type="project" value="TreeGrafter"/>
</dbReference>
<dbReference type="CDD" id="cd08422">
    <property type="entry name" value="PBP2_CrgA_like"/>
    <property type="match status" value="1"/>
</dbReference>
<dbReference type="SUPFAM" id="SSF53850">
    <property type="entry name" value="Periplasmic binding protein-like II"/>
    <property type="match status" value="1"/>
</dbReference>
<keyword evidence="2" id="KW-0805">Transcription regulation</keyword>
<evidence type="ECO:0000256" key="2">
    <source>
        <dbReference type="ARBA" id="ARBA00023015"/>
    </source>
</evidence>
<keyword evidence="3" id="KW-0238">DNA-binding</keyword>
<dbReference type="PRINTS" id="PR00039">
    <property type="entry name" value="HTHLYSR"/>
</dbReference>
<dbReference type="Gene3D" id="3.40.190.290">
    <property type="match status" value="1"/>
</dbReference>
<dbReference type="GO" id="GO:0003700">
    <property type="term" value="F:DNA-binding transcription factor activity"/>
    <property type="evidence" value="ECO:0007669"/>
    <property type="project" value="InterPro"/>
</dbReference>
<dbReference type="InterPro" id="IPR005119">
    <property type="entry name" value="LysR_subst-bd"/>
</dbReference>
<keyword evidence="4" id="KW-0804">Transcription</keyword>
<gene>
    <name evidence="6" type="ORF">CBM2636_MP21166</name>
</gene>
<comment type="similarity">
    <text evidence="1">Belongs to the LysR transcriptional regulatory family.</text>
</comment>
<dbReference type="InterPro" id="IPR058163">
    <property type="entry name" value="LysR-type_TF_proteobact-type"/>
</dbReference>
<dbReference type="AlphaFoldDB" id="A0A9Q7V0V0"/>
<dbReference type="Proteomes" id="UP000254259">
    <property type="component" value="Plasmid CBM2636_mp"/>
</dbReference>
<evidence type="ECO:0000256" key="4">
    <source>
        <dbReference type="ARBA" id="ARBA00023163"/>
    </source>
</evidence>
<dbReference type="Pfam" id="PF03466">
    <property type="entry name" value="LysR_substrate"/>
    <property type="match status" value="1"/>
</dbReference>
<evidence type="ECO:0000256" key="1">
    <source>
        <dbReference type="ARBA" id="ARBA00009437"/>
    </source>
</evidence>
<dbReference type="GO" id="GO:0006351">
    <property type="term" value="P:DNA-templated transcription"/>
    <property type="evidence" value="ECO:0007669"/>
    <property type="project" value="TreeGrafter"/>
</dbReference>
<geneLocation type="plasmid" evidence="7">
    <name>cbm2636_mp</name>
</geneLocation>
<evidence type="ECO:0000259" key="5">
    <source>
        <dbReference type="PROSITE" id="PS50931"/>
    </source>
</evidence>
<dbReference type="SUPFAM" id="SSF46785">
    <property type="entry name" value="Winged helix' DNA-binding domain"/>
    <property type="match status" value="1"/>
</dbReference>
<evidence type="ECO:0000313" key="6">
    <source>
        <dbReference type="EMBL" id="SPD68316.1"/>
    </source>
</evidence>